<feature type="domain" description="Nucleoside diphosphate kinase-like" evidence="7">
    <location>
        <begin position="6"/>
        <end position="186"/>
    </location>
</feature>
<dbReference type="AlphaFoldDB" id="A0A1F5RY63"/>
<dbReference type="CDD" id="cd04413">
    <property type="entry name" value="NDPk_I"/>
    <property type="match status" value="1"/>
</dbReference>
<dbReference type="InterPro" id="IPR034907">
    <property type="entry name" value="NDK-like_dom"/>
</dbReference>
<evidence type="ECO:0000256" key="1">
    <source>
        <dbReference type="ARBA" id="ARBA00001946"/>
    </source>
</evidence>
<dbReference type="EC" id="2.7.4.6" evidence="3"/>
<organism evidence="8 9">
    <name type="scientific">Candidatus Falkowbacteria bacterium RIFCSPLOWO2_02_FULL_45_15</name>
    <dbReference type="NCBI Taxonomy" id="1797988"/>
    <lineage>
        <taxon>Bacteria</taxon>
        <taxon>Candidatus Falkowiibacteriota</taxon>
    </lineage>
</organism>
<comment type="cofactor">
    <cofactor evidence="1">
        <name>Mg(2+)</name>
        <dbReference type="ChEBI" id="CHEBI:18420"/>
    </cofactor>
</comment>
<protein>
    <recommendedName>
        <fullName evidence="3">nucleoside-diphosphate kinase</fullName>
        <ecNumber evidence="3">2.7.4.6</ecNumber>
    </recommendedName>
</protein>
<reference evidence="8 9" key="1">
    <citation type="journal article" date="2016" name="Nat. Commun.">
        <title>Thousands of microbial genomes shed light on interconnected biogeochemical processes in an aquifer system.</title>
        <authorList>
            <person name="Anantharaman K."/>
            <person name="Brown C.T."/>
            <person name="Hug L.A."/>
            <person name="Sharon I."/>
            <person name="Castelle C.J."/>
            <person name="Probst A.J."/>
            <person name="Thomas B.C."/>
            <person name="Singh A."/>
            <person name="Wilkins M.J."/>
            <person name="Karaoz U."/>
            <person name="Brodie E.L."/>
            <person name="Williams K.H."/>
            <person name="Hubbard S.S."/>
            <person name="Banfield J.F."/>
        </authorList>
    </citation>
    <scope>NUCLEOTIDE SEQUENCE [LARGE SCALE GENOMIC DNA]</scope>
</reference>
<dbReference type="InterPro" id="IPR036850">
    <property type="entry name" value="NDK-like_dom_sf"/>
</dbReference>
<dbReference type="Pfam" id="PF00334">
    <property type="entry name" value="NDK"/>
    <property type="match status" value="2"/>
</dbReference>
<dbReference type="SMART" id="SM00562">
    <property type="entry name" value="NDK"/>
    <property type="match status" value="1"/>
</dbReference>
<dbReference type="Proteomes" id="UP000177878">
    <property type="component" value="Unassembled WGS sequence"/>
</dbReference>
<proteinExistence type="inferred from homology"/>
<comment type="similarity">
    <text evidence="2 6">Belongs to the NDK family.</text>
</comment>
<evidence type="ECO:0000256" key="4">
    <source>
        <dbReference type="ARBA" id="ARBA00022679"/>
    </source>
</evidence>
<comment type="caution">
    <text evidence="8">The sequence shown here is derived from an EMBL/GenBank/DDBJ whole genome shotgun (WGS) entry which is preliminary data.</text>
</comment>
<dbReference type="PANTHER" id="PTHR11349">
    <property type="entry name" value="NUCLEOSIDE DIPHOSPHATE KINASE"/>
    <property type="match status" value="1"/>
</dbReference>
<evidence type="ECO:0000256" key="5">
    <source>
        <dbReference type="ARBA" id="ARBA00022777"/>
    </source>
</evidence>
<evidence type="ECO:0000313" key="8">
    <source>
        <dbReference type="EMBL" id="OGF19345.1"/>
    </source>
</evidence>
<dbReference type="Gene3D" id="3.30.70.141">
    <property type="entry name" value="Nucleoside diphosphate kinase-like domain"/>
    <property type="match status" value="1"/>
</dbReference>
<name>A0A1F5RY63_9BACT</name>
<evidence type="ECO:0000256" key="6">
    <source>
        <dbReference type="PROSITE-ProRule" id="PRU00706"/>
    </source>
</evidence>
<accession>A0A1F5RY63</accession>
<evidence type="ECO:0000256" key="3">
    <source>
        <dbReference type="ARBA" id="ARBA00012966"/>
    </source>
</evidence>
<evidence type="ECO:0000256" key="2">
    <source>
        <dbReference type="ARBA" id="ARBA00008142"/>
    </source>
</evidence>
<dbReference type="STRING" id="1797988.A3I35_03100"/>
<sequence length="197" mass="22352">MSDAREEKTFLMIKPDGVRRGLTGEIIRRLEQVGLKIVALKLYRPTEKQVDEHYPKDKAWITRLGQKTLSTYEKFGYDAKQELGTAEASEIGPMVRQWLIDFMTSGPVVVMVIKGVHAVEMVRKLSGPTMPADAELGTIRGDFSIDSAAVANREKRAVFNLVHASETQDEAEHEIKHWFGEDAEHNYERTDDAVYKM</sequence>
<dbReference type="EMBL" id="MFFV01000034">
    <property type="protein sequence ID" value="OGF19345.1"/>
    <property type="molecule type" value="Genomic_DNA"/>
</dbReference>
<keyword evidence="4" id="KW-0808">Transferase</keyword>
<evidence type="ECO:0000313" key="9">
    <source>
        <dbReference type="Proteomes" id="UP000177878"/>
    </source>
</evidence>
<evidence type="ECO:0000259" key="7">
    <source>
        <dbReference type="SMART" id="SM00562"/>
    </source>
</evidence>
<dbReference type="SUPFAM" id="SSF54919">
    <property type="entry name" value="Nucleoside diphosphate kinase, NDK"/>
    <property type="match status" value="1"/>
</dbReference>
<keyword evidence="5 8" id="KW-0418">Kinase</keyword>
<comment type="caution">
    <text evidence="6">Lacks conserved residue(s) required for the propagation of feature annotation.</text>
</comment>
<gene>
    <name evidence="8" type="ORF">A3I35_03100</name>
</gene>
<dbReference type="PROSITE" id="PS51374">
    <property type="entry name" value="NDPK_LIKE"/>
    <property type="match status" value="1"/>
</dbReference>
<dbReference type="GO" id="GO:0004550">
    <property type="term" value="F:nucleoside diphosphate kinase activity"/>
    <property type="evidence" value="ECO:0007669"/>
    <property type="project" value="UniProtKB-EC"/>
</dbReference>